<dbReference type="EMBL" id="BMAO01038582">
    <property type="protein sequence ID" value="GFR25760.1"/>
    <property type="molecule type" value="Genomic_DNA"/>
</dbReference>
<sequence>MSKIVPFSCTSVNIRSSHSCELSPSDVYLKIDITPRKRTRIVTLSQHTSITVRDIATAVAVGKSNVSSIVNQQKNFWRLCPKGKNKC</sequence>
<evidence type="ECO:0000313" key="1">
    <source>
        <dbReference type="EMBL" id="GFR25760.1"/>
    </source>
</evidence>
<reference evidence="1" key="1">
    <citation type="submission" date="2020-07" db="EMBL/GenBank/DDBJ databases">
        <title>Multicomponent nature underlies the extraordinary mechanical properties of spider dragline silk.</title>
        <authorList>
            <person name="Kono N."/>
            <person name="Nakamura H."/>
            <person name="Mori M."/>
            <person name="Yoshida Y."/>
            <person name="Ohtoshi R."/>
            <person name="Malay A.D."/>
            <person name="Moran D.A.P."/>
            <person name="Tomita M."/>
            <person name="Numata K."/>
            <person name="Arakawa K."/>
        </authorList>
    </citation>
    <scope>NUCLEOTIDE SEQUENCE</scope>
</reference>
<dbReference type="Proteomes" id="UP000887116">
    <property type="component" value="Unassembled WGS sequence"/>
</dbReference>
<dbReference type="AlphaFoldDB" id="A0A8X6HNW0"/>
<evidence type="ECO:0000313" key="2">
    <source>
        <dbReference type="Proteomes" id="UP000887116"/>
    </source>
</evidence>
<dbReference type="OrthoDB" id="6436609at2759"/>
<accession>A0A8X6HNW0</accession>
<keyword evidence="2" id="KW-1185">Reference proteome</keyword>
<proteinExistence type="predicted"/>
<protein>
    <submittedName>
        <fullName evidence="1">Uncharacterized protein</fullName>
    </submittedName>
</protein>
<name>A0A8X6HNW0_TRICU</name>
<organism evidence="1 2">
    <name type="scientific">Trichonephila clavata</name>
    <name type="common">Joro spider</name>
    <name type="synonym">Nephila clavata</name>
    <dbReference type="NCBI Taxonomy" id="2740835"/>
    <lineage>
        <taxon>Eukaryota</taxon>
        <taxon>Metazoa</taxon>
        <taxon>Ecdysozoa</taxon>
        <taxon>Arthropoda</taxon>
        <taxon>Chelicerata</taxon>
        <taxon>Arachnida</taxon>
        <taxon>Araneae</taxon>
        <taxon>Araneomorphae</taxon>
        <taxon>Entelegynae</taxon>
        <taxon>Araneoidea</taxon>
        <taxon>Nephilidae</taxon>
        <taxon>Trichonephila</taxon>
    </lineage>
</organism>
<comment type="caution">
    <text evidence="1">The sequence shown here is derived from an EMBL/GenBank/DDBJ whole genome shotgun (WGS) entry which is preliminary data.</text>
</comment>
<gene>
    <name evidence="1" type="ORF">TNCT_393531</name>
</gene>